<organism evidence="2 3">
    <name type="scientific">Pseudomonas typographi</name>
    <dbReference type="NCBI Taxonomy" id="2715964"/>
    <lineage>
        <taxon>Bacteria</taxon>
        <taxon>Pseudomonadati</taxon>
        <taxon>Pseudomonadota</taxon>
        <taxon>Gammaproteobacteria</taxon>
        <taxon>Pseudomonadales</taxon>
        <taxon>Pseudomonadaceae</taxon>
        <taxon>Pseudomonas</taxon>
    </lineage>
</organism>
<comment type="caution">
    <text evidence="2">The sequence shown here is derived from an EMBL/GenBank/DDBJ whole genome shotgun (WGS) entry which is preliminary data.</text>
</comment>
<feature type="domain" description="MmyB-like transcription regulator ligand binding" evidence="1">
    <location>
        <begin position="6"/>
        <end position="145"/>
    </location>
</feature>
<proteinExistence type="predicted"/>
<evidence type="ECO:0000259" key="1">
    <source>
        <dbReference type="Pfam" id="PF17765"/>
    </source>
</evidence>
<name>A0ABR7Z8T4_9PSED</name>
<sequence>MPCSATAWNHAARAVLTDYRALAPARRNILRLMFLNPEVRAAQPQWPAVARFVVAAFRADVARANAEARVQALVDELSEASAEFAAFWRAHEVGGFGEGTKVLRHAQAGLLQLEYSSFSVDGRSDLALVVYNPATEADAERVQALARDLPR</sequence>
<dbReference type="EMBL" id="JAAOCA010000040">
    <property type="protein sequence ID" value="MBD1601746.1"/>
    <property type="molecule type" value="Genomic_DNA"/>
</dbReference>
<keyword evidence="3" id="KW-1185">Reference proteome</keyword>
<reference evidence="2 3" key="1">
    <citation type="journal article" date="2020" name="Insects">
        <title>Bacteria Belonging to Pseudomonas typographi sp. nov. from the Bark Beetle Ips typographus Have Genomic Potential to Aid in the Host Ecology.</title>
        <authorList>
            <person name="Peral-Aranega E."/>
            <person name="Saati-Santamaria Z."/>
            <person name="Kolarik M."/>
            <person name="Rivas R."/>
            <person name="Garcia-Fraile P."/>
        </authorList>
    </citation>
    <scope>NUCLEOTIDE SEQUENCE [LARGE SCALE GENOMIC DNA]</scope>
    <source>
        <strain evidence="2 3">CA3A</strain>
    </source>
</reference>
<protein>
    <recommendedName>
        <fullName evidence="1">MmyB-like transcription regulator ligand binding domain-containing protein</fullName>
    </recommendedName>
</protein>
<evidence type="ECO:0000313" key="2">
    <source>
        <dbReference type="EMBL" id="MBD1601746.1"/>
    </source>
</evidence>
<dbReference type="PANTHER" id="PTHR35010:SF2">
    <property type="entry name" value="BLL4672 PROTEIN"/>
    <property type="match status" value="1"/>
</dbReference>
<dbReference type="Proteomes" id="UP000805841">
    <property type="component" value="Unassembled WGS sequence"/>
</dbReference>
<dbReference type="Pfam" id="PF17765">
    <property type="entry name" value="MLTR_LBD"/>
    <property type="match status" value="1"/>
</dbReference>
<dbReference type="Gene3D" id="3.30.450.180">
    <property type="match status" value="1"/>
</dbReference>
<accession>A0ABR7Z8T4</accession>
<gene>
    <name evidence="2" type="ORF">HAQ05_24005</name>
</gene>
<dbReference type="InterPro" id="IPR041413">
    <property type="entry name" value="MLTR_LBD"/>
</dbReference>
<evidence type="ECO:0000313" key="3">
    <source>
        <dbReference type="Proteomes" id="UP000805841"/>
    </source>
</evidence>
<dbReference type="RefSeq" id="WP_190425593.1">
    <property type="nucleotide sequence ID" value="NZ_JAAOCA010000040.1"/>
</dbReference>
<dbReference type="PANTHER" id="PTHR35010">
    <property type="entry name" value="BLL4672 PROTEIN-RELATED"/>
    <property type="match status" value="1"/>
</dbReference>